<feature type="signal peptide" evidence="5">
    <location>
        <begin position="1"/>
        <end position="21"/>
    </location>
</feature>
<dbReference type="InterPro" id="IPR033121">
    <property type="entry name" value="PEPTIDASE_A1"/>
</dbReference>
<dbReference type="InterPro" id="IPR021109">
    <property type="entry name" value="Peptidase_aspartic_dom_sf"/>
</dbReference>
<keyword evidence="3" id="KW-0378">Hydrolase</keyword>
<evidence type="ECO:0000256" key="5">
    <source>
        <dbReference type="SAM" id="SignalP"/>
    </source>
</evidence>
<proteinExistence type="inferred from homology"/>
<sequence length="427" mass="45162">MFSKASLLVTVTLALLAASSPVDVSRPLKQGTPVAIRNRRAAFTTSGGVFDKDRAVAQTVLTKNKHRQNLVNKQKNTGSLAKGASIKAVAELPQSVAASLAKRQAEPLTDEEDDLEWAGTINIGTPGQQFLIDFDTGSSDLWVPSSSCSSSTCSSKHKFKSSSSSTSKSETGSFSIQYGDGSTVSGPVFEDTVSVAGVKATSQKFSPVTTLSSTFADDPIDGILGLAYPELSNLNTNPFFNTAVQQKTVDAGEFGFFLSQSGSELFLGGRNSDLFSGSVEFHDVDTSTGFWQITGGSISANGKTVVSRFDTIIDSGTTIMYGPPDSVQQFYESIGGQLFDESQGFFSFPCANIPDVSFSWGGKEFAITSDNFNLGTTEQGSSDCVGSLAGQDLGLGDDVWLLGDSFMKNVYTVFSFDQDAVGFADLA</sequence>
<reference evidence="7 8" key="1">
    <citation type="submission" date="2024-01" db="EMBL/GenBank/DDBJ databases">
        <title>A draft genome for the cacao thread blight pathogen Marasmiellus scandens.</title>
        <authorList>
            <person name="Baruah I.K."/>
            <person name="Leung J."/>
            <person name="Bukari Y."/>
            <person name="Amoako-Attah I."/>
            <person name="Meinhardt L.W."/>
            <person name="Bailey B.A."/>
            <person name="Cohen S.P."/>
        </authorList>
    </citation>
    <scope>NUCLEOTIDE SEQUENCE [LARGE SCALE GENOMIC DNA]</scope>
    <source>
        <strain evidence="7 8">GH-19</strain>
    </source>
</reference>
<evidence type="ECO:0000256" key="4">
    <source>
        <dbReference type="SAM" id="MobiDB-lite"/>
    </source>
</evidence>
<dbReference type="Pfam" id="PF00026">
    <property type="entry name" value="Asp"/>
    <property type="match status" value="1"/>
</dbReference>
<feature type="chain" id="PRO_5045397747" description="Peptidase A1 domain-containing protein" evidence="5">
    <location>
        <begin position="22"/>
        <end position="427"/>
    </location>
</feature>
<feature type="compositionally biased region" description="Low complexity" evidence="4">
    <location>
        <begin position="161"/>
        <end position="172"/>
    </location>
</feature>
<evidence type="ECO:0000259" key="6">
    <source>
        <dbReference type="PROSITE" id="PS51767"/>
    </source>
</evidence>
<feature type="region of interest" description="Disordered" evidence="4">
    <location>
        <begin position="151"/>
        <end position="172"/>
    </location>
</feature>
<dbReference type="Gene3D" id="2.40.70.10">
    <property type="entry name" value="Acid Proteases"/>
    <property type="match status" value="2"/>
</dbReference>
<dbReference type="CDD" id="cd05471">
    <property type="entry name" value="pepsin_like"/>
    <property type="match status" value="1"/>
</dbReference>
<organism evidence="7 8">
    <name type="scientific">Marasmiellus scandens</name>
    <dbReference type="NCBI Taxonomy" id="2682957"/>
    <lineage>
        <taxon>Eukaryota</taxon>
        <taxon>Fungi</taxon>
        <taxon>Dikarya</taxon>
        <taxon>Basidiomycota</taxon>
        <taxon>Agaricomycotina</taxon>
        <taxon>Agaricomycetes</taxon>
        <taxon>Agaricomycetidae</taxon>
        <taxon>Agaricales</taxon>
        <taxon>Marasmiineae</taxon>
        <taxon>Omphalotaceae</taxon>
        <taxon>Marasmiellus</taxon>
    </lineage>
</organism>
<evidence type="ECO:0000256" key="3">
    <source>
        <dbReference type="RuleBase" id="RU000454"/>
    </source>
</evidence>
<keyword evidence="5" id="KW-0732">Signal</keyword>
<protein>
    <recommendedName>
        <fullName evidence="6">Peptidase A1 domain-containing protein</fullName>
    </recommendedName>
</protein>
<dbReference type="PANTHER" id="PTHR47966:SF51">
    <property type="entry name" value="BETA-SITE APP-CLEAVING ENZYME, ISOFORM A-RELATED"/>
    <property type="match status" value="1"/>
</dbReference>
<evidence type="ECO:0000256" key="2">
    <source>
        <dbReference type="ARBA" id="ARBA00022750"/>
    </source>
</evidence>
<dbReference type="InterPro" id="IPR001969">
    <property type="entry name" value="Aspartic_peptidase_AS"/>
</dbReference>
<comment type="caution">
    <text evidence="7">The sequence shown here is derived from an EMBL/GenBank/DDBJ whole genome shotgun (WGS) entry which is preliminary data.</text>
</comment>
<keyword evidence="8" id="KW-1185">Reference proteome</keyword>
<dbReference type="PRINTS" id="PR00792">
    <property type="entry name" value="PEPSIN"/>
</dbReference>
<keyword evidence="2 3" id="KW-0064">Aspartyl protease</keyword>
<gene>
    <name evidence="7" type="ORF">VKT23_016067</name>
</gene>
<dbReference type="PROSITE" id="PS00141">
    <property type="entry name" value="ASP_PROTEASE"/>
    <property type="match status" value="1"/>
</dbReference>
<evidence type="ECO:0000256" key="1">
    <source>
        <dbReference type="ARBA" id="ARBA00007447"/>
    </source>
</evidence>
<feature type="domain" description="Peptidase A1" evidence="6">
    <location>
        <begin position="117"/>
        <end position="424"/>
    </location>
</feature>
<dbReference type="InterPro" id="IPR001461">
    <property type="entry name" value="Aspartic_peptidase_A1"/>
</dbReference>
<dbReference type="InterPro" id="IPR034164">
    <property type="entry name" value="Pepsin-like_dom"/>
</dbReference>
<comment type="similarity">
    <text evidence="1 3">Belongs to the peptidase A1 family.</text>
</comment>
<dbReference type="Proteomes" id="UP001498398">
    <property type="component" value="Unassembled WGS sequence"/>
</dbReference>
<dbReference type="EMBL" id="JBANRG010000058">
    <property type="protein sequence ID" value="KAK7442470.1"/>
    <property type="molecule type" value="Genomic_DNA"/>
</dbReference>
<evidence type="ECO:0000313" key="7">
    <source>
        <dbReference type="EMBL" id="KAK7442470.1"/>
    </source>
</evidence>
<evidence type="ECO:0000313" key="8">
    <source>
        <dbReference type="Proteomes" id="UP001498398"/>
    </source>
</evidence>
<dbReference type="SUPFAM" id="SSF50630">
    <property type="entry name" value="Acid proteases"/>
    <property type="match status" value="1"/>
</dbReference>
<dbReference type="PROSITE" id="PS51767">
    <property type="entry name" value="PEPTIDASE_A1"/>
    <property type="match status" value="1"/>
</dbReference>
<name>A0ABR1J062_9AGAR</name>
<dbReference type="PANTHER" id="PTHR47966">
    <property type="entry name" value="BETA-SITE APP-CLEAVING ENZYME, ISOFORM A-RELATED"/>
    <property type="match status" value="1"/>
</dbReference>
<keyword evidence="3" id="KW-0645">Protease</keyword>
<accession>A0ABR1J062</accession>